<organism evidence="2 3">
    <name type="scientific">Sander lucioperca</name>
    <name type="common">Pike-perch</name>
    <name type="synonym">Perca lucioperca</name>
    <dbReference type="NCBI Taxonomy" id="283035"/>
    <lineage>
        <taxon>Eukaryota</taxon>
        <taxon>Metazoa</taxon>
        <taxon>Chordata</taxon>
        <taxon>Craniata</taxon>
        <taxon>Vertebrata</taxon>
        <taxon>Euteleostomi</taxon>
        <taxon>Actinopterygii</taxon>
        <taxon>Neopterygii</taxon>
        <taxon>Teleostei</taxon>
        <taxon>Neoteleostei</taxon>
        <taxon>Acanthomorphata</taxon>
        <taxon>Eupercaria</taxon>
        <taxon>Perciformes</taxon>
        <taxon>Percoidei</taxon>
        <taxon>Percidae</taxon>
        <taxon>Luciopercinae</taxon>
        <taxon>Sander</taxon>
    </lineage>
</organism>
<dbReference type="Proteomes" id="UP000694568">
    <property type="component" value="Unplaced"/>
</dbReference>
<reference evidence="2" key="1">
    <citation type="submission" date="2025-08" db="UniProtKB">
        <authorList>
            <consortium name="Ensembl"/>
        </authorList>
    </citation>
    <scope>IDENTIFICATION</scope>
</reference>
<proteinExistence type="predicted"/>
<dbReference type="Ensembl" id="ENSSLUT00000019442.1">
    <property type="protein sequence ID" value="ENSSLUP00000018851.1"/>
    <property type="gene ID" value="ENSSLUG00000008747.1"/>
</dbReference>
<evidence type="ECO:0000259" key="1">
    <source>
        <dbReference type="Pfam" id="PF00078"/>
    </source>
</evidence>
<dbReference type="Pfam" id="PF00078">
    <property type="entry name" value="RVT_1"/>
    <property type="match status" value="1"/>
</dbReference>
<evidence type="ECO:0000313" key="2">
    <source>
        <dbReference type="Ensembl" id="ENSSLUP00000018851.1"/>
    </source>
</evidence>
<accession>A0A8C9Y215</accession>
<sequence length="99" mass="11580">EHQHKQTKDPVLPNQIKEVRKKGCCLSPSLFALFVEPLAQMVRQEEEVKGVTIGQEEHKIGLFADDILFFLKQPNESFPNVMRILENIRELWNLLRIQN</sequence>
<dbReference type="InterPro" id="IPR000477">
    <property type="entry name" value="RT_dom"/>
</dbReference>
<dbReference type="PANTHER" id="PTHR31635:SF196">
    <property type="entry name" value="REVERSE TRANSCRIPTASE DOMAIN-CONTAINING PROTEIN-RELATED"/>
    <property type="match status" value="1"/>
</dbReference>
<dbReference type="PANTHER" id="PTHR31635">
    <property type="entry name" value="REVERSE TRANSCRIPTASE DOMAIN-CONTAINING PROTEIN-RELATED"/>
    <property type="match status" value="1"/>
</dbReference>
<evidence type="ECO:0000313" key="3">
    <source>
        <dbReference type="Proteomes" id="UP000694568"/>
    </source>
</evidence>
<keyword evidence="3" id="KW-1185">Reference proteome</keyword>
<reference evidence="2" key="2">
    <citation type="submission" date="2025-09" db="UniProtKB">
        <authorList>
            <consortium name="Ensembl"/>
        </authorList>
    </citation>
    <scope>IDENTIFICATION</scope>
</reference>
<name>A0A8C9Y215_SANLU</name>
<feature type="domain" description="Reverse transcriptase" evidence="1">
    <location>
        <begin position="18"/>
        <end position="89"/>
    </location>
</feature>
<dbReference type="GeneTree" id="ENSGT01110000268192"/>
<dbReference type="AlphaFoldDB" id="A0A8C9Y215"/>
<protein>
    <recommendedName>
        <fullName evidence="1">Reverse transcriptase domain-containing protein</fullName>
    </recommendedName>
</protein>